<dbReference type="Proteomes" id="UP001165079">
    <property type="component" value="Unassembled WGS sequence"/>
</dbReference>
<dbReference type="PANTHER" id="PTHR43297:SF2">
    <property type="entry name" value="DIPEPTIDE TRANSPORT ATP-BINDING PROTEIN DPPD"/>
    <property type="match status" value="1"/>
</dbReference>
<keyword evidence="5" id="KW-0547">Nucleotide-binding</keyword>
<keyword evidence="10" id="KW-1185">Reference proteome</keyword>
<dbReference type="Pfam" id="PF08352">
    <property type="entry name" value="oligo_HPY"/>
    <property type="match status" value="1"/>
</dbReference>
<keyword evidence="3" id="KW-0813">Transport</keyword>
<dbReference type="GO" id="GO:0016887">
    <property type="term" value="F:ATP hydrolysis activity"/>
    <property type="evidence" value="ECO:0007669"/>
    <property type="project" value="InterPro"/>
</dbReference>
<evidence type="ECO:0000313" key="9">
    <source>
        <dbReference type="EMBL" id="GLZ81788.1"/>
    </source>
</evidence>
<dbReference type="PROSITE" id="PS50893">
    <property type="entry name" value="ABC_TRANSPORTER_2"/>
    <property type="match status" value="1"/>
</dbReference>
<keyword evidence="7" id="KW-0472">Membrane</keyword>
<comment type="caution">
    <text evidence="9">The sequence shown here is derived from an EMBL/GenBank/DDBJ whole genome shotgun (WGS) entry which is preliminary data.</text>
</comment>
<dbReference type="EMBL" id="BSTX01000007">
    <property type="protein sequence ID" value="GLZ81788.1"/>
    <property type="molecule type" value="Genomic_DNA"/>
</dbReference>
<evidence type="ECO:0000256" key="2">
    <source>
        <dbReference type="ARBA" id="ARBA00005417"/>
    </source>
</evidence>
<comment type="similarity">
    <text evidence="2">Belongs to the ABC transporter superfamily.</text>
</comment>
<dbReference type="SMART" id="SM00382">
    <property type="entry name" value="AAA"/>
    <property type="match status" value="1"/>
</dbReference>
<evidence type="ECO:0000313" key="10">
    <source>
        <dbReference type="Proteomes" id="UP001165079"/>
    </source>
</evidence>
<dbReference type="GO" id="GO:0005886">
    <property type="term" value="C:plasma membrane"/>
    <property type="evidence" value="ECO:0007669"/>
    <property type="project" value="UniProtKB-SubCell"/>
</dbReference>
<dbReference type="SUPFAM" id="SSF52540">
    <property type="entry name" value="P-loop containing nucleoside triphosphate hydrolases"/>
    <property type="match status" value="1"/>
</dbReference>
<evidence type="ECO:0000256" key="3">
    <source>
        <dbReference type="ARBA" id="ARBA00022448"/>
    </source>
</evidence>
<comment type="subcellular location">
    <subcellularLocation>
        <location evidence="1">Cell membrane</location>
        <topology evidence="1">Peripheral membrane protein</topology>
    </subcellularLocation>
</comment>
<dbReference type="InterPro" id="IPR050388">
    <property type="entry name" value="ABC_Ni/Peptide_Import"/>
</dbReference>
<dbReference type="InterPro" id="IPR027417">
    <property type="entry name" value="P-loop_NTPase"/>
</dbReference>
<dbReference type="InterPro" id="IPR003593">
    <property type="entry name" value="AAA+_ATPase"/>
</dbReference>
<evidence type="ECO:0000256" key="4">
    <source>
        <dbReference type="ARBA" id="ARBA00022475"/>
    </source>
</evidence>
<dbReference type="InterPro" id="IPR013563">
    <property type="entry name" value="Oligopep_ABC_C"/>
</dbReference>
<dbReference type="Pfam" id="PF00005">
    <property type="entry name" value="ABC_tran"/>
    <property type="match status" value="1"/>
</dbReference>
<evidence type="ECO:0000259" key="8">
    <source>
        <dbReference type="PROSITE" id="PS50893"/>
    </source>
</evidence>
<sequence length="317" mass="32768">MSGLTVGDALAGVCFRLGGGETVGVIGESGSGAHLLAPALLGLVPATGSVRFHGRDLTTVGDAGWSAIRGSGIAYVPAEPRGWLDPVRTVAEQVALALHAHQRTTRDKARRVATDLLAALGVPEPARAARAYPHELTTATAQCAAVAIAVANRPDVIVADDPTAALDVTSQGRLMDVVRGTGAALVLITRDLGVLAGHADRVVVLYGGRMVEGGTAEEVFYGPRMPYTLGLLGSVPRVDLPARRLPVVRTLHSRPLPTGHGPGDPLTGGCVFAARCPLAVRRCLDEAPALRHLGPSRVAACHFAERLDGVTARAVFG</sequence>
<keyword evidence="4" id="KW-1003">Cell membrane</keyword>
<evidence type="ECO:0000256" key="1">
    <source>
        <dbReference type="ARBA" id="ARBA00004202"/>
    </source>
</evidence>
<name>A0A9W6WD64_9ACTN</name>
<protein>
    <recommendedName>
        <fullName evidence="8">ABC transporter domain-containing protein</fullName>
    </recommendedName>
</protein>
<reference evidence="9" key="1">
    <citation type="submission" date="2023-03" db="EMBL/GenBank/DDBJ databases">
        <title>Actinorhabdospora filicis NBRC 111898.</title>
        <authorList>
            <person name="Ichikawa N."/>
            <person name="Sato H."/>
            <person name="Tonouchi N."/>
        </authorList>
    </citation>
    <scope>NUCLEOTIDE SEQUENCE</scope>
    <source>
        <strain evidence="9">NBRC 111898</strain>
    </source>
</reference>
<gene>
    <name evidence="9" type="ORF">Afil01_65950</name>
</gene>
<organism evidence="9 10">
    <name type="scientific">Actinorhabdospora filicis</name>
    <dbReference type="NCBI Taxonomy" id="1785913"/>
    <lineage>
        <taxon>Bacteria</taxon>
        <taxon>Bacillati</taxon>
        <taxon>Actinomycetota</taxon>
        <taxon>Actinomycetes</taxon>
        <taxon>Micromonosporales</taxon>
        <taxon>Micromonosporaceae</taxon>
        <taxon>Actinorhabdospora</taxon>
    </lineage>
</organism>
<dbReference type="NCBIfam" id="TIGR01727">
    <property type="entry name" value="oligo_HPY"/>
    <property type="match status" value="1"/>
</dbReference>
<keyword evidence="6" id="KW-0067">ATP-binding</keyword>
<dbReference type="AlphaFoldDB" id="A0A9W6WD64"/>
<evidence type="ECO:0000256" key="7">
    <source>
        <dbReference type="ARBA" id="ARBA00023136"/>
    </source>
</evidence>
<dbReference type="GO" id="GO:0005524">
    <property type="term" value="F:ATP binding"/>
    <property type="evidence" value="ECO:0007669"/>
    <property type="project" value="UniProtKB-KW"/>
</dbReference>
<dbReference type="GO" id="GO:0015833">
    <property type="term" value="P:peptide transport"/>
    <property type="evidence" value="ECO:0007669"/>
    <property type="project" value="InterPro"/>
</dbReference>
<dbReference type="PANTHER" id="PTHR43297">
    <property type="entry name" value="OLIGOPEPTIDE TRANSPORT ATP-BINDING PROTEIN APPD"/>
    <property type="match status" value="1"/>
</dbReference>
<dbReference type="Gene3D" id="3.40.50.300">
    <property type="entry name" value="P-loop containing nucleotide triphosphate hydrolases"/>
    <property type="match status" value="1"/>
</dbReference>
<dbReference type="InterPro" id="IPR003439">
    <property type="entry name" value="ABC_transporter-like_ATP-bd"/>
</dbReference>
<proteinExistence type="inferred from homology"/>
<evidence type="ECO:0000256" key="5">
    <source>
        <dbReference type="ARBA" id="ARBA00022741"/>
    </source>
</evidence>
<accession>A0A9W6WD64</accession>
<feature type="domain" description="ABC transporter" evidence="8">
    <location>
        <begin position="1"/>
        <end position="232"/>
    </location>
</feature>
<evidence type="ECO:0000256" key="6">
    <source>
        <dbReference type="ARBA" id="ARBA00022840"/>
    </source>
</evidence>